<evidence type="ECO:0000256" key="4">
    <source>
        <dbReference type="SAM" id="SignalP"/>
    </source>
</evidence>
<evidence type="ECO:0000256" key="3">
    <source>
        <dbReference type="ARBA" id="ARBA00022525"/>
    </source>
</evidence>
<dbReference type="InterPro" id="IPR045379">
    <property type="entry name" value="Crinkler_N"/>
</dbReference>
<keyword evidence="3" id="KW-0964">Secreted</keyword>
<evidence type="ECO:0000256" key="2">
    <source>
        <dbReference type="ARBA" id="ARBA00004613"/>
    </source>
</evidence>
<evidence type="ECO:0000259" key="5">
    <source>
        <dbReference type="Pfam" id="PF20147"/>
    </source>
</evidence>
<comment type="caution">
    <text evidence="6">The sequence shown here is derived from an EMBL/GenBank/DDBJ whole genome shotgun (WGS) entry which is preliminary data.</text>
</comment>
<comment type="subcellular location">
    <subcellularLocation>
        <location evidence="1">Host cell</location>
    </subcellularLocation>
    <subcellularLocation>
        <location evidence="2">Secreted</location>
    </subcellularLocation>
</comment>
<feature type="domain" description="Crinkler effector protein N-terminal" evidence="5">
    <location>
        <begin position="2"/>
        <end position="116"/>
    </location>
</feature>
<dbReference type="EMBL" id="JASMQC010000012">
    <property type="protein sequence ID" value="KAK1941163.1"/>
    <property type="molecule type" value="Genomic_DNA"/>
</dbReference>
<keyword evidence="4" id="KW-0732">Signal</keyword>
<organism evidence="6 7">
    <name type="scientific">Phytophthora citrophthora</name>
    <dbReference type="NCBI Taxonomy" id="4793"/>
    <lineage>
        <taxon>Eukaryota</taxon>
        <taxon>Sar</taxon>
        <taxon>Stramenopiles</taxon>
        <taxon>Oomycota</taxon>
        <taxon>Peronosporomycetes</taxon>
        <taxon>Peronosporales</taxon>
        <taxon>Peronosporaceae</taxon>
        <taxon>Phytophthora</taxon>
    </lineage>
</organism>
<sequence length="129" mass="14231">MVELFCALVGTQVALSVEINADESVGILKQKIKDQKKNALKDVDADNLQLFLAKRNDAWLTEAQVAKGVTDTTGYSLLRFARATLKEVGLLEEDVQFESTSEDVKVGNNIVHVLVEISEMPPRKKKESG</sequence>
<evidence type="ECO:0000313" key="6">
    <source>
        <dbReference type="EMBL" id="KAK1941163.1"/>
    </source>
</evidence>
<accession>A0AAD9GN50</accession>
<proteinExistence type="predicted"/>
<evidence type="ECO:0000313" key="7">
    <source>
        <dbReference type="Proteomes" id="UP001259832"/>
    </source>
</evidence>
<reference evidence="6" key="1">
    <citation type="submission" date="2023-08" db="EMBL/GenBank/DDBJ databases">
        <title>Reference Genome Resource for the Citrus Pathogen Phytophthora citrophthora.</title>
        <authorList>
            <person name="Moller H."/>
            <person name="Coetzee B."/>
            <person name="Rose L.J."/>
            <person name="Van Niekerk J.M."/>
        </authorList>
    </citation>
    <scope>NUCLEOTIDE SEQUENCE</scope>
    <source>
        <strain evidence="6">STE-U-9442</strain>
    </source>
</reference>
<dbReference type="GO" id="GO:0005576">
    <property type="term" value="C:extracellular region"/>
    <property type="evidence" value="ECO:0007669"/>
    <property type="project" value="UniProtKB-SubCell"/>
</dbReference>
<feature type="chain" id="PRO_5041944981" description="Crinkler effector protein N-terminal domain-containing protein" evidence="4">
    <location>
        <begin position="17"/>
        <end position="129"/>
    </location>
</feature>
<gene>
    <name evidence="6" type="ORF">P3T76_007029</name>
</gene>
<name>A0AAD9GN50_9STRA</name>
<evidence type="ECO:0000256" key="1">
    <source>
        <dbReference type="ARBA" id="ARBA00004340"/>
    </source>
</evidence>
<feature type="signal peptide" evidence="4">
    <location>
        <begin position="1"/>
        <end position="16"/>
    </location>
</feature>
<keyword evidence="7" id="KW-1185">Reference proteome</keyword>
<dbReference type="Proteomes" id="UP001259832">
    <property type="component" value="Unassembled WGS sequence"/>
</dbReference>
<dbReference type="GO" id="GO:0043657">
    <property type="term" value="C:host cell"/>
    <property type="evidence" value="ECO:0007669"/>
    <property type="project" value="UniProtKB-SubCell"/>
</dbReference>
<dbReference type="AlphaFoldDB" id="A0AAD9GN50"/>
<dbReference type="Pfam" id="PF20147">
    <property type="entry name" value="Crinkler"/>
    <property type="match status" value="1"/>
</dbReference>
<protein>
    <recommendedName>
        <fullName evidence="5">Crinkler effector protein N-terminal domain-containing protein</fullName>
    </recommendedName>
</protein>